<dbReference type="Gene3D" id="3.40.30.10">
    <property type="entry name" value="Glutaredoxin"/>
    <property type="match status" value="1"/>
</dbReference>
<dbReference type="InterPro" id="IPR036249">
    <property type="entry name" value="Thioredoxin-like_sf"/>
</dbReference>
<sequence>MNKNHIEIFTAGCSICEPVVQLVKETAGANCNISIYNLSERSYNNICKKYSIKRLPSLVVNGILLDCCKNIEITKEDLINAGIGN</sequence>
<dbReference type="RefSeq" id="WP_068210216.1">
    <property type="nucleotide sequence ID" value="NZ_CP013355.1"/>
</dbReference>
<protein>
    <submittedName>
        <fullName evidence="2">Glutaredoxin</fullName>
    </submittedName>
</protein>
<evidence type="ECO:0000313" key="3">
    <source>
        <dbReference type="Proteomes" id="UP000059672"/>
    </source>
</evidence>
<name>A0A0X8G838_9FLAO</name>
<dbReference type="InterPro" id="IPR012336">
    <property type="entry name" value="Thioredoxin-like_fold"/>
</dbReference>
<evidence type="ECO:0000259" key="1">
    <source>
        <dbReference type="Pfam" id="PF13192"/>
    </source>
</evidence>
<dbReference type="Proteomes" id="UP000059672">
    <property type="component" value="Chromosome"/>
</dbReference>
<reference evidence="3" key="1">
    <citation type="submission" date="2015-12" db="EMBL/GenBank/DDBJ databases">
        <title>Complete genome sequence of Lutibacter profundus strain LP1.</title>
        <authorList>
            <person name="Wissuwa J."/>
            <person name="Le Moine Bauer S."/>
            <person name="Stokke R."/>
            <person name="Dahle H."/>
            <person name="Steen I.H."/>
        </authorList>
    </citation>
    <scope>NUCLEOTIDE SEQUENCE [LARGE SCALE GENOMIC DNA]</scope>
    <source>
        <strain evidence="3">LP1</strain>
    </source>
</reference>
<dbReference type="KEGG" id="lut:Lupro_11090"/>
<accession>A0A0X8G838</accession>
<dbReference type="SUPFAM" id="SSF52833">
    <property type="entry name" value="Thioredoxin-like"/>
    <property type="match status" value="1"/>
</dbReference>
<gene>
    <name evidence="2" type="ORF">Lupro_11090</name>
</gene>
<proteinExistence type="predicted"/>
<feature type="domain" description="Thioredoxin-like fold" evidence="1">
    <location>
        <begin position="5"/>
        <end position="62"/>
    </location>
</feature>
<dbReference type="Pfam" id="PF13192">
    <property type="entry name" value="Thioredoxin_3"/>
    <property type="match status" value="1"/>
</dbReference>
<keyword evidence="3" id="KW-1185">Reference proteome</keyword>
<dbReference type="EMBL" id="CP013355">
    <property type="protein sequence ID" value="AMC11780.1"/>
    <property type="molecule type" value="Genomic_DNA"/>
</dbReference>
<dbReference type="STRING" id="1622118.Lupro_11090"/>
<evidence type="ECO:0000313" key="2">
    <source>
        <dbReference type="EMBL" id="AMC11780.1"/>
    </source>
</evidence>
<dbReference type="OrthoDB" id="2080764at2"/>
<organism evidence="2 3">
    <name type="scientific">Lutibacter profundi</name>
    <dbReference type="NCBI Taxonomy" id="1622118"/>
    <lineage>
        <taxon>Bacteria</taxon>
        <taxon>Pseudomonadati</taxon>
        <taxon>Bacteroidota</taxon>
        <taxon>Flavobacteriia</taxon>
        <taxon>Flavobacteriales</taxon>
        <taxon>Flavobacteriaceae</taxon>
        <taxon>Lutibacter</taxon>
    </lineage>
</organism>
<reference evidence="2 3" key="2">
    <citation type="journal article" date="2016" name="Int. J. Syst. Evol. Microbiol.">
        <title>Lutibacter profundi sp. nov., isolated from a deep-sea hydrothermal system on the Arctic Mid-Ocean Ridge and emended description of the genus Lutibacter.</title>
        <authorList>
            <person name="Le Moine Bauer S."/>
            <person name="Roalkvam I."/>
            <person name="Steen I.H."/>
            <person name="Dahle H."/>
        </authorList>
    </citation>
    <scope>NUCLEOTIDE SEQUENCE [LARGE SCALE GENOMIC DNA]</scope>
    <source>
        <strain evidence="2 3">LP1</strain>
    </source>
</reference>
<dbReference type="AlphaFoldDB" id="A0A0X8G838"/>